<sequence length="76" mass="8805">MEERILDRRSALQERVNIMKTTGYRGFRLFKSSQKPEFSYEVSASNRNGLVIIAVGDTLDEAYESLIERIDFTLDN</sequence>
<accession>A0ABS9KA82</accession>
<comment type="caution">
    <text evidence="1">The sequence shown here is derived from an EMBL/GenBank/DDBJ whole genome shotgun (WGS) entry which is preliminary data.</text>
</comment>
<organism evidence="1 2">
    <name type="scientific">Rhodohalobacter sulfatireducens</name>
    <dbReference type="NCBI Taxonomy" id="2911366"/>
    <lineage>
        <taxon>Bacteria</taxon>
        <taxon>Pseudomonadati</taxon>
        <taxon>Balneolota</taxon>
        <taxon>Balneolia</taxon>
        <taxon>Balneolales</taxon>
        <taxon>Balneolaceae</taxon>
        <taxon>Rhodohalobacter</taxon>
    </lineage>
</organism>
<dbReference type="EMBL" id="JAKLWS010000003">
    <property type="protein sequence ID" value="MCG2587758.1"/>
    <property type="molecule type" value="Genomic_DNA"/>
</dbReference>
<name>A0ABS9KA82_9BACT</name>
<evidence type="ECO:0000313" key="1">
    <source>
        <dbReference type="EMBL" id="MCG2587758.1"/>
    </source>
</evidence>
<dbReference type="Proteomes" id="UP001165366">
    <property type="component" value="Unassembled WGS sequence"/>
</dbReference>
<gene>
    <name evidence="1" type="ORF">L6773_04220</name>
</gene>
<evidence type="ECO:0000313" key="2">
    <source>
        <dbReference type="Proteomes" id="UP001165366"/>
    </source>
</evidence>
<protein>
    <submittedName>
        <fullName evidence="1">Uncharacterized protein</fullName>
    </submittedName>
</protein>
<proteinExistence type="predicted"/>
<dbReference type="RefSeq" id="WP_237852601.1">
    <property type="nucleotide sequence ID" value="NZ_JAKLWS010000003.1"/>
</dbReference>
<reference evidence="1" key="1">
    <citation type="submission" date="2022-01" db="EMBL/GenBank/DDBJ databases">
        <authorList>
            <person name="Wang Y."/>
        </authorList>
    </citation>
    <scope>NUCLEOTIDE SEQUENCE</scope>
    <source>
        <strain evidence="1">WB101</strain>
    </source>
</reference>
<reference evidence="1" key="2">
    <citation type="submission" date="2024-05" db="EMBL/GenBank/DDBJ databases">
        <title>Rhodohalobacter halophilus gen. nov., sp. nov., a moderately halophilic member of the family Balneolaceae.</title>
        <authorList>
            <person name="Xia J."/>
        </authorList>
    </citation>
    <scope>NUCLEOTIDE SEQUENCE</scope>
    <source>
        <strain evidence="1">WB101</strain>
    </source>
</reference>
<keyword evidence="2" id="KW-1185">Reference proteome</keyword>